<keyword evidence="4" id="KW-0256">Endoplasmic reticulum</keyword>
<dbReference type="GO" id="GO:0020037">
    <property type="term" value="F:heme binding"/>
    <property type="evidence" value="ECO:0007669"/>
    <property type="project" value="UniProtKB-ARBA"/>
</dbReference>
<evidence type="ECO:0000313" key="9">
    <source>
        <dbReference type="Proteomes" id="UP000268162"/>
    </source>
</evidence>
<dbReference type="Gene3D" id="3.10.120.10">
    <property type="entry name" value="Cytochrome b5-like heme/steroid binding domain"/>
    <property type="match status" value="1"/>
</dbReference>
<evidence type="ECO:0000256" key="4">
    <source>
        <dbReference type="ARBA" id="ARBA00022824"/>
    </source>
</evidence>
<accession>A0A4V1J467</accession>
<feature type="non-terminal residue" evidence="8">
    <location>
        <position position="1"/>
    </location>
</feature>
<dbReference type="InterPro" id="IPR001199">
    <property type="entry name" value="Cyt_B5-like_heme/steroid-bd"/>
</dbReference>
<dbReference type="GO" id="GO:0016020">
    <property type="term" value="C:membrane"/>
    <property type="evidence" value="ECO:0007669"/>
    <property type="project" value="TreeGrafter"/>
</dbReference>
<evidence type="ECO:0000256" key="3">
    <source>
        <dbReference type="ARBA" id="ARBA00022723"/>
    </source>
</evidence>
<dbReference type="PANTHER" id="PTHR10281:SF72">
    <property type="entry name" value="NEUDESIN"/>
    <property type="match status" value="1"/>
</dbReference>
<dbReference type="Pfam" id="PF00173">
    <property type="entry name" value="Cyt-b5"/>
    <property type="match status" value="1"/>
</dbReference>
<keyword evidence="2" id="KW-0349">Heme</keyword>
<dbReference type="STRING" id="215637.A0A4V1J467"/>
<dbReference type="Proteomes" id="UP000268162">
    <property type="component" value="Unassembled WGS sequence"/>
</dbReference>
<dbReference type="PANTHER" id="PTHR10281">
    <property type="entry name" value="MEMBRANE-ASSOCIATED PROGESTERONE RECEPTOR COMPONENT-RELATED"/>
    <property type="match status" value="1"/>
</dbReference>
<gene>
    <name evidence="8" type="ORF">BJ085DRAFT_1025</name>
</gene>
<dbReference type="InterPro" id="IPR050577">
    <property type="entry name" value="MAPR/NEUFC/NENF-like"/>
</dbReference>
<feature type="non-terminal residue" evidence="8">
    <location>
        <position position="86"/>
    </location>
</feature>
<evidence type="ECO:0000259" key="7">
    <source>
        <dbReference type="SMART" id="SM01117"/>
    </source>
</evidence>
<dbReference type="SMART" id="SM01117">
    <property type="entry name" value="Cyt-b5"/>
    <property type="match status" value="1"/>
</dbReference>
<dbReference type="InterPro" id="IPR036400">
    <property type="entry name" value="Cyt_B5-like_heme/steroid_sf"/>
</dbReference>
<organism evidence="8 9">
    <name type="scientific">Dimargaris cristalligena</name>
    <dbReference type="NCBI Taxonomy" id="215637"/>
    <lineage>
        <taxon>Eukaryota</taxon>
        <taxon>Fungi</taxon>
        <taxon>Fungi incertae sedis</taxon>
        <taxon>Zoopagomycota</taxon>
        <taxon>Kickxellomycotina</taxon>
        <taxon>Dimargaritomycetes</taxon>
        <taxon>Dimargaritales</taxon>
        <taxon>Dimargaritaceae</taxon>
        <taxon>Dimargaris</taxon>
    </lineage>
</organism>
<evidence type="ECO:0000256" key="1">
    <source>
        <dbReference type="ARBA" id="ARBA00004240"/>
    </source>
</evidence>
<dbReference type="FunFam" id="3.10.120.10:FF:000003">
    <property type="entry name" value="membrane-associated progesterone receptor component 1"/>
    <property type="match status" value="1"/>
</dbReference>
<keyword evidence="3" id="KW-0479">Metal-binding</keyword>
<feature type="domain" description="Cytochrome b5 heme-binding" evidence="7">
    <location>
        <begin position="1"/>
        <end position="86"/>
    </location>
</feature>
<dbReference type="AlphaFoldDB" id="A0A4V1J467"/>
<comment type="similarity">
    <text evidence="6">Belongs to the cytochrome b5 family. MAPR subfamily.</text>
</comment>
<evidence type="ECO:0000256" key="5">
    <source>
        <dbReference type="ARBA" id="ARBA00023004"/>
    </source>
</evidence>
<protein>
    <submittedName>
        <fullName evidence="8">Cytochrome b5-like heme/steroid binding domain-containing protein</fullName>
    </submittedName>
</protein>
<dbReference type="GO" id="GO:0005783">
    <property type="term" value="C:endoplasmic reticulum"/>
    <property type="evidence" value="ECO:0007669"/>
    <property type="project" value="UniProtKB-SubCell"/>
</dbReference>
<keyword evidence="5" id="KW-0408">Iron</keyword>
<keyword evidence="9" id="KW-1185">Reference proteome</keyword>
<dbReference type="SUPFAM" id="SSF55856">
    <property type="entry name" value="Cytochrome b5-like heme/steroid binding domain"/>
    <property type="match status" value="1"/>
</dbReference>
<evidence type="ECO:0000313" key="8">
    <source>
        <dbReference type="EMBL" id="RKP34499.1"/>
    </source>
</evidence>
<dbReference type="GO" id="GO:0046872">
    <property type="term" value="F:metal ion binding"/>
    <property type="evidence" value="ECO:0007669"/>
    <property type="project" value="UniProtKB-KW"/>
</dbReference>
<evidence type="ECO:0000256" key="2">
    <source>
        <dbReference type="ARBA" id="ARBA00022617"/>
    </source>
</evidence>
<proteinExistence type="inferred from homology"/>
<dbReference type="EMBL" id="ML003179">
    <property type="protein sequence ID" value="RKP34499.1"/>
    <property type="molecule type" value="Genomic_DNA"/>
</dbReference>
<sequence>IYMAVNGKVFDVTKGANFYGPEGPYGNFAGHDASRGLAKGSFEKDMLPNVDGPLDTLADLADDEREALRDWEALFTSKYPQVGVLV</sequence>
<reference evidence="9" key="1">
    <citation type="journal article" date="2018" name="Nat. Microbiol.">
        <title>Leveraging single-cell genomics to expand the fungal tree of life.</title>
        <authorList>
            <person name="Ahrendt S.R."/>
            <person name="Quandt C.A."/>
            <person name="Ciobanu D."/>
            <person name="Clum A."/>
            <person name="Salamov A."/>
            <person name="Andreopoulos B."/>
            <person name="Cheng J.F."/>
            <person name="Woyke T."/>
            <person name="Pelin A."/>
            <person name="Henrissat B."/>
            <person name="Reynolds N.K."/>
            <person name="Benny G.L."/>
            <person name="Smith M.E."/>
            <person name="James T.Y."/>
            <person name="Grigoriev I.V."/>
        </authorList>
    </citation>
    <scope>NUCLEOTIDE SEQUENCE [LARGE SCALE GENOMIC DNA]</scope>
    <source>
        <strain evidence="9">RSA 468</strain>
    </source>
</reference>
<comment type="subcellular location">
    <subcellularLocation>
        <location evidence="1">Endoplasmic reticulum</location>
    </subcellularLocation>
</comment>
<evidence type="ECO:0000256" key="6">
    <source>
        <dbReference type="ARBA" id="ARBA00038357"/>
    </source>
</evidence>
<name>A0A4V1J467_9FUNG</name>